<dbReference type="PROSITE" id="PS50109">
    <property type="entry name" value="HIS_KIN"/>
    <property type="match status" value="1"/>
</dbReference>
<evidence type="ECO:0000256" key="5">
    <source>
        <dbReference type="ARBA" id="ARBA00022777"/>
    </source>
</evidence>
<dbReference type="SUPFAM" id="SSF55874">
    <property type="entry name" value="ATPase domain of HSP90 chaperone/DNA topoisomerase II/histidine kinase"/>
    <property type="match status" value="1"/>
</dbReference>
<dbReference type="PANTHER" id="PTHR43047:SF72">
    <property type="entry name" value="OSMOSENSING HISTIDINE PROTEIN KINASE SLN1"/>
    <property type="match status" value="1"/>
</dbReference>
<dbReference type="Pfam" id="PF00512">
    <property type="entry name" value="HisKA"/>
    <property type="match status" value="1"/>
</dbReference>
<dbReference type="GO" id="GO:0016301">
    <property type="term" value="F:kinase activity"/>
    <property type="evidence" value="ECO:0007669"/>
    <property type="project" value="UniProtKB-KW"/>
</dbReference>
<dbReference type="Gene3D" id="1.10.287.130">
    <property type="match status" value="1"/>
</dbReference>
<dbReference type="SUPFAM" id="SSF47384">
    <property type="entry name" value="Homodimeric domain of signal transducing histidine kinase"/>
    <property type="match status" value="1"/>
</dbReference>
<dbReference type="PRINTS" id="PR00344">
    <property type="entry name" value="BCTRLSENSOR"/>
</dbReference>
<dbReference type="CDD" id="cd00156">
    <property type="entry name" value="REC"/>
    <property type="match status" value="1"/>
</dbReference>
<dbReference type="SMART" id="SM00388">
    <property type="entry name" value="HisKA"/>
    <property type="match status" value="1"/>
</dbReference>
<evidence type="ECO:0000313" key="9">
    <source>
        <dbReference type="EMBL" id="MDR7090278.1"/>
    </source>
</evidence>
<dbReference type="InterPro" id="IPR003661">
    <property type="entry name" value="HisK_dim/P_dom"/>
</dbReference>
<feature type="modified residue" description="4-aspartylphosphate" evidence="6">
    <location>
        <position position="56"/>
    </location>
</feature>
<dbReference type="SMART" id="SM00387">
    <property type="entry name" value="HATPase_c"/>
    <property type="match status" value="1"/>
</dbReference>
<dbReference type="CDD" id="cd16922">
    <property type="entry name" value="HATPase_EvgS-ArcB-TorS-like"/>
    <property type="match status" value="1"/>
</dbReference>
<evidence type="ECO:0000256" key="3">
    <source>
        <dbReference type="ARBA" id="ARBA00022553"/>
    </source>
</evidence>
<keyword evidence="3 6" id="KW-0597">Phosphoprotein</keyword>
<dbReference type="CDD" id="cd17546">
    <property type="entry name" value="REC_hyHK_CKI1_RcsC-like"/>
    <property type="match status" value="1"/>
</dbReference>
<comment type="caution">
    <text evidence="9">The sequence shown here is derived from an EMBL/GenBank/DDBJ whole genome shotgun (WGS) entry which is preliminary data.</text>
</comment>
<dbReference type="InterPro" id="IPR001789">
    <property type="entry name" value="Sig_transdc_resp-reg_receiver"/>
</dbReference>
<dbReference type="InterPro" id="IPR003594">
    <property type="entry name" value="HATPase_dom"/>
</dbReference>
<evidence type="ECO:0000256" key="4">
    <source>
        <dbReference type="ARBA" id="ARBA00022679"/>
    </source>
</evidence>
<proteinExistence type="predicted"/>
<evidence type="ECO:0000256" key="2">
    <source>
        <dbReference type="ARBA" id="ARBA00012438"/>
    </source>
</evidence>
<evidence type="ECO:0000259" key="7">
    <source>
        <dbReference type="PROSITE" id="PS50109"/>
    </source>
</evidence>
<dbReference type="SMART" id="SM00448">
    <property type="entry name" value="REC"/>
    <property type="match status" value="3"/>
</dbReference>
<dbReference type="Pfam" id="PF02518">
    <property type="entry name" value="HATPase_c"/>
    <property type="match status" value="1"/>
</dbReference>
<dbReference type="InterPro" id="IPR004358">
    <property type="entry name" value="Sig_transdc_His_kin-like_C"/>
</dbReference>
<feature type="domain" description="Response regulatory" evidence="8">
    <location>
        <begin position="538"/>
        <end position="647"/>
    </location>
</feature>
<feature type="modified residue" description="4-aspartylphosphate" evidence="6">
    <location>
        <position position="453"/>
    </location>
</feature>
<sequence>MHHVKLLIIDDDEDDFILVKDLLEDISHTCILDWASTYEAGQRLLAEDRHDLCLMDYKLGARDGIELLKFSNEVGFSGPVILLTGMHQVEVDRQALQAGAVDYLVKSKLSAEQLARAIRYALARREVERERVERLKAEAENRSKSEFLAHLSHELRTPLSAILGFTELLLNKSNDSESSAHLRIVHRNGKHLLGLLNDILDLSKIEAGKLELEKQPISLSAFLTDIYFLMQGAAADKNLQLRIEAPHPLPIVIYSDQMRLRQILLNLMGNAIKFTREGEVLLKIDWLEENGNNKICFCVKDSGIGICAETLKVIFEPFVQSKNAQVHPRAGTGLGLTISKQLVERLGGNIEVRSEVGVGSEFSFTLELDHLECVETEILALNFDKPEELHVQIPHFTGRVLVADDLRDIRTLVGQFVQLTGAEVVYATDGADVIRIVNSDNLADKTFDLILMDIHMPVMDGHQAAQQLRYQGFTRPLVALTAAHMKGDMDRCFESGFTAYLSKPLDQTRLYNCLSRFLSPAKSGLSKNEPVIPPQQKSILVVEDDADALAAMEGLLTLIGWQVFSTQYATAALAAIEQHKPDTVLIDLNLPDMNGYDCAAQIHKLNPQLRIIIASGEAVNPQRAADVGVTASLLKPVSLAQLEAILA</sequence>
<evidence type="ECO:0000259" key="8">
    <source>
        <dbReference type="PROSITE" id="PS50110"/>
    </source>
</evidence>
<dbReference type="Proteomes" id="UP001253595">
    <property type="component" value="Unassembled WGS sequence"/>
</dbReference>
<dbReference type="Pfam" id="PF00072">
    <property type="entry name" value="Response_reg"/>
    <property type="match status" value="3"/>
</dbReference>
<dbReference type="EMBL" id="JAVDVX010000003">
    <property type="protein sequence ID" value="MDR7090278.1"/>
    <property type="molecule type" value="Genomic_DNA"/>
</dbReference>
<gene>
    <name evidence="9" type="ORF">J2X05_002300</name>
</gene>
<dbReference type="SUPFAM" id="SSF52172">
    <property type="entry name" value="CheY-like"/>
    <property type="match status" value="3"/>
</dbReference>
<keyword evidence="4" id="KW-0808">Transferase</keyword>
<dbReference type="InterPro" id="IPR036890">
    <property type="entry name" value="HATPase_C_sf"/>
</dbReference>
<protein>
    <recommendedName>
        <fullName evidence="2">histidine kinase</fullName>
        <ecNumber evidence="2">2.7.13.3</ecNumber>
    </recommendedName>
</protein>
<dbReference type="PROSITE" id="PS50110">
    <property type="entry name" value="RESPONSE_REGULATORY"/>
    <property type="match status" value="3"/>
</dbReference>
<dbReference type="EC" id="2.7.13.3" evidence="2"/>
<reference evidence="9 10" key="1">
    <citation type="submission" date="2023-07" db="EMBL/GenBank/DDBJ databases">
        <title>Sorghum-associated microbial communities from plants grown in Nebraska, USA.</title>
        <authorList>
            <person name="Schachtman D."/>
        </authorList>
    </citation>
    <scope>NUCLEOTIDE SEQUENCE [LARGE SCALE GENOMIC DNA]</scope>
    <source>
        <strain evidence="9 10">BE190</strain>
    </source>
</reference>
<feature type="domain" description="Response regulatory" evidence="8">
    <location>
        <begin position="5"/>
        <end position="121"/>
    </location>
</feature>
<evidence type="ECO:0000256" key="6">
    <source>
        <dbReference type="PROSITE-ProRule" id="PRU00169"/>
    </source>
</evidence>
<feature type="domain" description="Response regulatory" evidence="8">
    <location>
        <begin position="399"/>
        <end position="518"/>
    </location>
</feature>
<keyword evidence="10" id="KW-1185">Reference proteome</keyword>
<dbReference type="CDD" id="cd00082">
    <property type="entry name" value="HisKA"/>
    <property type="match status" value="1"/>
</dbReference>
<keyword evidence="5 9" id="KW-0418">Kinase</keyword>
<name>A0ABU1UYR1_9GAMM</name>
<evidence type="ECO:0000313" key="10">
    <source>
        <dbReference type="Proteomes" id="UP001253595"/>
    </source>
</evidence>
<dbReference type="PANTHER" id="PTHR43047">
    <property type="entry name" value="TWO-COMPONENT HISTIDINE PROTEIN KINASE"/>
    <property type="match status" value="1"/>
</dbReference>
<feature type="modified residue" description="4-aspartylphosphate" evidence="6">
    <location>
        <position position="587"/>
    </location>
</feature>
<dbReference type="InterPro" id="IPR005467">
    <property type="entry name" value="His_kinase_dom"/>
</dbReference>
<comment type="catalytic activity">
    <reaction evidence="1">
        <text>ATP + protein L-histidine = ADP + protein N-phospho-L-histidine.</text>
        <dbReference type="EC" id="2.7.13.3"/>
    </reaction>
</comment>
<evidence type="ECO:0000256" key="1">
    <source>
        <dbReference type="ARBA" id="ARBA00000085"/>
    </source>
</evidence>
<dbReference type="InterPro" id="IPR036097">
    <property type="entry name" value="HisK_dim/P_sf"/>
</dbReference>
<dbReference type="InterPro" id="IPR011006">
    <property type="entry name" value="CheY-like_superfamily"/>
</dbReference>
<organism evidence="9 10">
    <name type="scientific">Cellvibrio fibrivorans</name>
    <dbReference type="NCBI Taxonomy" id="126350"/>
    <lineage>
        <taxon>Bacteria</taxon>
        <taxon>Pseudomonadati</taxon>
        <taxon>Pseudomonadota</taxon>
        <taxon>Gammaproteobacteria</taxon>
        <taxon>Cellvibrionales</taxon>
        <taxon>Cellvibrionaceae</taxon>
        <taxon>Cellvibrio</taxon>
    </lineage>
</organism>
<dbReference type="Gene3D" id="3.30.565.10">
    <property type="entry name" value="Histidine kinase-like ATPase, C-terminal domain"/>
    <property type="match status" value="1"/>
</dbReference>
<dbReference type="RefSeq" id="WP_310072473.1">
    <property type="nucleotide sequence ID" value="NZ_JAVDVX010000003.1"/>
</dbReference>
<accession>A0ABU1UYR1</accession>
<dbReference type="Gene3D" id="3.40.50.2300">
    <property type="match status" value="3"/>
</dbReference>
<feature type="domain" description="Histidine kinase" evidence="7">
    <location>
        <begin position="150"/>
        <end position="370"/>
    </location>
</feature>